<feature type="region of interest" description="Disordered" evidence="1">
    <location>
        <begin position="132"/>
        <end position="166"/>
    </location>
</feature>
<name>A0ABQ9G365_9NEOP</name>
<dbReference type="Proteomes" id="UP001159363">
    <property type="component" value="Chromosome 16"/>
</dbReference>
<sequence length="181" mass="20154">MSLVRWRDFSKAHDSWVENKDIKRLDCAAPSVNRAVIRKLVLTLRGSWAGFPKCGDGMGSPPKMCSGVLLSDLEGATALNTVSRLQPCTIRPASYLLFQERASCRRDVTSRRLSRGFLKMLTISHVPLAPLRDHSQWEGPPPPPVRRPRPRSRSEGAIRATLTRTPSASSLLRARRAVFPS</sequence>
<evidence type="ECO:0000313" key="2">
    <source>
        <dbReference type="EMBL" id="KAJ8865753.1"/>
    </source>
</evidence>
<organism evidence="2 3">
    <name type="scientific">Dryococelus australis</name>
    <dbReference type="NCBI Taxonomy" id="614101"/>
    <lineage>
        <taxon>Eukaryota</taxon>
        <taxon>Metazoa</taxon>
        <taxon>Ecdysozoa</taxon>
        <taxon>Arthropoda</taxon>
        <taxon>Hexapoda</taxon>
        <taxon>Insecta</taxon>
        <taxon>Pterygota</taxon>
        <taxon>Neoptera</taxon>
        <taxon>Polyneoptera</taxon>
        <taxon>Phasmatodea</taxon>
        <taxon>Verophasmatodea</taxon>
        <taxon>Anareolatae</taxon>
        <taxon>Phasmatidae</taxon>
        <taxon>Eurycanthinae</taxon>
        <taxon>Dryococelus</taxon>
    </lineage>
</organism>
<protein>
    <submittedName>
        <fullName evidence="2">Uncharacterized protein</fullName>
    </submittedName>
</protein>
<comment type="caution">
    <text evidence="2">The sequence shown here is derived from an EMBL/GenBank/DDBJ whole genome shotgun (WGS) entry which is preliminary data.</text>
</comment>
<gene>
    <name evidence="2" type="ORF">PR048_033274</name>
</gene>
<accession>A0ABQ9G365</accession>
<proteinExistence type="predicted"/>
<dbReference type="EMBL" id="JARBHB010000017">
    <property type="protein sequence ID" value="KAJ8865753.1"/>
    <property type="molecule type" value="Genomic_DNA"/>
</dbReference>
<keyword evidence="3" id="KW-1185">Reference proteome</keyword>
<reference evidence="2 3" key="1">
    <citation type="submission" date="2023-02" db="EMBL/GenBank/DDBJ databases">
        <title>LHISI_Scaffold_Assembly.</title>
        <authorList>
            <person name="Stuart O.P."/>
            <person name="Cleave R."/>
            <person name="Magrath M.J.L."/>
            <person name="Mikheyev A.S."/>
        </authorList>
    </citation>
    <scope>NUCLEOTIDE SEQUENCE [LARGE SCALE GENOMIC DNA]</scope>
    <source>
        <strain evidence="2">Daus_M_001</strain>
        <tissue evidence="2">Leg muscle</tissue>
    </source>
</reference>
<evidence type="ECO:0000256" key="1">
    <source>
        <dbReference type="SAM" id="MobiDB-lite"/>
    </source>
</evidence>
<evidence type="ECO:0000313" key="3">
    <source>
        <dbReference type="Proteomes" id="UP001159363"/>
    </source>
</evidence>